<reference evidence="1 2" key="1">
    <citation type="submission" date="2020-08" db="EMBL/GenBank/DDBJ databases">
        <title>Genomic Encyclopedia of Type Strains, Phase IV (KMG-IV): sequencing the most valuable type-strain genomes for metagenomic binning, comparative biology and taxonomic classification.</title>
        <authorList>
            <person name="Goeker M."/>
        </authorList>
    </citation>
    <scope>NUCLEOTIDE SEQUENCE [LARGE SCALE GENOMIC DNA]</scope>
    <source>
        <strain evidence="1 2">DSM 11590</strain>
    </source>
</reference>
<proteinExistence type="predicted"/>
<keyword evidence="2" id="KW-1185">Reference proteome</keyword>
<keyword evidence="1" id="KW-0966">Cell projection</keyword>
<name>A0A7W9ZIK9_NOVIT</name>
<evidence type="ECO:0000313" key="2">
    <source>
        <dbReference type="Proteomes" id="UP000544872"/>
    </source>
</evidence>
<dbReference type="NCBIfam" id="NF006489">
    <property type="entry name" value="PRK08913.1"/>
    <property type="match status" value="1"/>
</dbReference>
<comment type="caution">
    <text evidence="1">The sequence shown here is derived from an EMBL/GenBank/DDBJ whole genome shotgun (WGS) entry which is preliminary data.</text>
</comment>
<gene>
    <name evidence="1" type="ORF">FHS48_003558</name>
</gene>
<dbReference type="PANTHER" id="PTHR42792:SF1">
    <property type="entry name" value="FLAGELLAR HOOK-ASSOCIATED PROTEIN 3"/>
    <property type="match status" value="1"/>
</dbReference>
<dbReference type="GO" id="GO:0009288">
    <property type="term" value="C:bacterial-type flagellum"/>
    <property type="evidence" value="ECO:0007669"/>
    <property type="project" value="InterPro"/>
</dbReference>
<dbReference type="Gene3D" id="1.20.1330.10">
    <property type="entry name" value="f41 fragment of flagellin, N-terminal domain"/>
    <property type="match status" value="1"/>
</dbReference>
<accession>A0A7W9ZIK9</accession>
<evidence type="ECO:0000313" key="1">
    <source>
        <dbReference type="EMBL" id="MBB6212110.1"/>
    </source>
</evidence>
<keyword evidence="1" id="KW-0969">Cilium</keyword>
<protein>
    <submittedName>
        <fullName evidence="1">Flagellar hook-associated protein 3 FlgL</fullName>
    </submittedName>
</protein>
<organism evidence="1 2">
    <name type="scientific">Novispirillum itersonii</name>
    <name type="common">Aquaspirillum itersonii</name>
    <dbReference type="NCBI Taxonomy" id="189"/>
    <lineage>
        <taxon>Bacteria</taxon>
        <taxon>Pseudomonadati</taxon>
        <taxon>Pseudomonadota</taxon>
        <taxon>Alphaproteobacteria</taxon>
        <taxon>Rhodospirillales</taxon>
        <taxon>Novispirillaceae</taxon>
        <taxon>Novispirillum</taxon>
    </lineage>
</organism>
<dbReference type="GO" id="GO:0005198">
    <property type="term" value="F:structural molecule activity"/>
    <property type="evidence" value="ECO:0007669"/>
    <property type="project" value="InterPro"/>
</dbReference>
<dbReference type="InterPro" id="IPR001492">
    <property type="entry name" value="Flagellin"/>
</dbReference>
<dbReference type="AlphaFoldDB" id="A0A7W9ZIK9"/>
<dbReference type="EMBL" id="JACIIX010000017">
    <property type="protein sequence ID" value="MBB6212110.1"/>
    <property type="molecule type" value="Genomic_DNA"/>
</dbReference>
<dbReference type="SUPFAM" id="SSF64518">
    <property type="entry name" value="Phase 1 flagellin"/>
    <property type="match status" value="1"/>
</dbReference>
<dbReference type="PANTHER" id="PTHR42792">
    <property type="entry name" value="FLAGELLIN"/>
    <property type="match status" value="1"/>
</dbReference>
<dbReference type="RefSeq" id="WP_184265493.1">
    <property type="nucleotide sequence ID" value="NZ_JACIIX010000017.1"/>
</dbReference>
<sequence>MIQRVSSAGLSDIMLRSAMALQARMAEKQVASASGLVTTTYGGLGATAGTVLSLESVMTRTQAWSGNTQVAVDRSQAMYSALGSMIDQLSSLRSTLSAARSDASASVDYNGIGAGVLDDLAQQMNLQMDGRYLFSGSRTDTAPVDTTALSVPTVPSTADTAYFQGDSTLASVRVSADQTIQYGVSAGGTGFEKALRAANLLANLTTSPMDTDAITEAYDLATEALEGLLADQGRLSVQSKRLENAQTAQSDMLSLLQDRVTGLTAVDTAEVTVELSQYESTLQASYSAIGTMFKLSLTDYL</sequence>
<dbReference type="Proteomes" id="UP000544872">
    <property type="component" value="Unassembled WGS sequence"/>
</dbReference>
<keyword evidence="1" id="KW-0282">Flagellum</keyword>